<feature type="repeat" description="PPR" evidence="3">
    <location>
        <begin position="342"/>
        <end position="376"/>
    </location>
</feature>
<comment type="caution">
    <text evidence="4">The sequence shown here is derived from an EMBL/GenBank/DDBJ whole genome shotgun (WGS) entry which is preliminary data.</text>
</comment>
<reference evidence="4" key="2">
    <citation type="journal article" date="2022" name="Hortic Res">
        <title>The genome of Dioscorea zingiberensis sheds light on the biosynthesis, origin and evolution of the medicinally important diosgenin saponins.</title>
        <authorList>
            <person name="Li Y."/>
            <person name="Tan C."/>
            <person name="Li Z."/>
            <person name="Guo J."/>
            <person name="Li S."/>
            <person name="Chen X."/>
            <person name="Wang C."/>
            <person name="Dai X."/>
            <person name="Yang H."/>
            <person name="Song W."/>
            <person name="Hou L."/>
            <person name="Xu J."/>
            <person name="Tong Z."/>
            <person name="Xu A."/>
            <person name="Yuan X."/>
            <person name="Wang W."/>
            <person name="Yang Q."/>
            <person name="Chen L."/>
            <person name="Sun Z."/>
            <person name="Wang K."/>
            <person name="Pan B."/>
            <person name="Chen J."/>
            <person name="Bao Y."/>
            <person name="Liu F."/>
            <person name="Qi X."/>
            <person name="Gang D.R."/>
            <person name="Wen J."/>
            <person name="Li J."/>
        </authorList>
    </citation>
    <scope>NUCLEOTIDE SEQUENCE</scope>
    <source>
        <strain evidence="4">Dzin_1.0</strain>
    </source>
</reference>
<dbReference type="Gene3D" id="1.25.40.10">
    <property type="entry name" value="Tetratricopeptide repeat domain"/>
    <property type="match status" value="3"/>
</dbReference>
<keyword evidence="2" id="KW-0677">Repeat</keyword>
<evidence type="ECO:0000256" key="1">
    <source>
        <dbReference type="ARBA" id="ARBA00007626"/>
    </source>
</evidence>
<evidence type="ECO:0000313" key="5">
    <source>
        <dbReference type="Proteomes" id="UP001085076"/>
    </source>
</evidence>
<dbReference type="Pfam" id="PF13041">
    <property type="entry name" value="PPR_2"/>
    <property type="match status" value="4"/>
</dbReference>
<dbReference type="EMBL" id="JAGGNH010000002">
    <property type="protein sequence ID" value="KAJ0981912.1"/>
    <property type="molecule type" value="Genomic_DNA"/>
</dbReference>
<comment type="similarity">
    <text evidence="1">Belongs to the PPR family. P subfamily.</text>
</comment>
<dbReference type="NCBIfam" id="TIGR00756">
    <property type="entry name" value="PPR"/>
    <property type="match status" value="6"/>
</dbReference>
<gene>
    <name evidence="4" type="ORF">J5N97_010167</name>
</gene>
<dbReference type="SUPFAM" id="SSF48452">
    <property type="entry name" value="TPR-like"/>
    <property type="match status" value="1"/>
</dbReference>
<protein>
    <recommendedName>
        <fullName evidence="6">Pentatricopeptide repeat-containing protein</fullName>
    </recommendedName>
</protein>
<feature type="repeat" description="PPR" evidence="3">
    <location>
        <begin position="413"/>
        <end position="450"/>
    </location>
</feature>
<dbReference type="PROSITE" id="PS51375">
    <property type="entry name" value="PPR"/>
    <property type="match status" value="7"/>
</dbReference>
<proteinExistence type="inferred from homology"/>
<evidence type="ECO:0000256" key="2">
    <source>
        <dbReference type="ARBA" id="ARBA00022737"/>
    </source>
</evidence>
<feature type="repeat" description="PPR" evidence="3">
    <location>
        <begin position="377"/>
        <end position="411"/>
    </location>
</feature>
<dbReference type="InterPro" id="IPR002885">
    <property type="entry name" value="PPR_rpt"/>
</dbReference>
<dbReference type="Proteomes" id="UP001085076">
    <property type="component" value="Miscellaneous, Linkage group lg02"/>
</dbReference>
<dbReference type="InterPro" id="IPR011990">
    <property type="entry name" value="TPR-like_helical_dom_sf"/>
</dbReference>
<feature type="repeat" description="PPR" evidence="3">
    <location>
        <begin position="272"/>
        <end position="306"/>
    </location>
</feature>
<name>A0A9D5D053_9LILI</name>
<evidence type="ECO:0000256" key="3">
    <source>
        <dbReference type="PROSITE-ProRule" id="PRU00708"/>
    </source>
</evidence>
<dbReference type="PANTHER" id="PTHR47941">
    <property type="entry name" value="PENTATRICOPEPTIDE REPEAT-CONTAINING PROTEIN 3, MITOCHONDRIAL"/>
    <property type="match status" value="1"/>
</dbReference>
<organism evidence="4 5">
    <name type="scientific">Dioscorea zingiberensis</name>
    <dbReference type="NCBI Taxonomy" id="325984"/>
    <lineage>
        <taxon>Eukaryota</taxon>
        <taxon>Viridiplantae</taxon>
        <taxon>Streptophyta</taxon>
        <taxon>Embryophyta</taxon>
        <taxon>Tracheophyta</taxon>
        <taxon>Spermatophyta</taxon>
        <taxon>Magnoliopsida</taxon>
        <taxon>Liliopsida</taxon>
        <taxon>Dioscoreales</taxon>
        <taxon>Dioscoreaceae</taxon>
        <taxon>Dioscorea</taxon>
    </lineage>
</organism>
<feature type="repeat" description="PPR" evidence="3">
    <location>
        <begin position="236"/>
        <end position="270"/>
    </location>
</feature>
<reference evidence="4" key="1">
    <citation type="submission" date="2021-03" db="EMBL/GenBank/DDBJ databases">
        <authorList>
            <person name="Li Z."/>
            <person name="Yang C."/>
        </authorList>
    </citation>
    <scope>NUCLEOTIDE SEQUENCE</scope>
    <source>
        <strain evidence="4">Dzin_1.0</strain>
        <tissue evidence="4">Leaf</tissue>
    </source>
</reference>
<sequence>MRLVSPAKLHRDSPERHLLRRALHTPNPTPPHAGDCSLAATISDLVLSHPSGDPRSLAEALSPHLPSSPSLPDLVLKRLWNHAPRALNFFDALLLLSPRPPSSTLALATDLAARLRDRRILHRLLSLRPPSPRAFSSLFERHTAHGKPDRAVRAFLSMRRRHGCAQSLLAFNSLLDALCKSRRVVKASSLVNALRTHFPPDVITYNILADGWCRIKRTSKALETLKEMVDSGLEPTINSYNIILKGFFRSGQIKHAWNFFIQMKKRGNCRPDVVSHTTVIHGLGLAGEIDKARKVFDEMINEGCLPSVATYNALVQVICKKGSVEDALLVFDEMLKKGYVPNWITYNLVIRGLCHAGEMERAMEFFKRMEDDGVAPNVQSYNILVRHWMEEGEMEKGLELFERMKGRGGCLPNLDTYNVIISGMFRRKRSEDVLVAGRMVVEMVERGFLPRRFMFNRVLNGLLLTGNQRLARELLGLQERYQHLHRIRL</sequence>
<feature type="repeat" description="PPR" evidence="3">
    <location>
        <begin position="201"/>
        <end position="235"/>
    </location>
</feature>
<keyword evidence="5" id="KW-1185">Reference proteome</keyword>
<dbReference type="OrthoDB" id="185373at2759"/>
<feature type="repeat" description="PPR" evidence="3">
    <location>
        <begin position="307"/>
        <end position="341"/>
    </location>
</feature>
<accession>A0A9D5D053</accession>
<evidence type="ECO:0008006" key="6">
    <source>
        <dbReference type="Google" id="ProtNLM"/>
    </source>
</evidence>
<dbReference type="AlphaFoldDB" id="A0A9D5D053"/>
<evidence type="ECO:0000313" key="4">
    <source>
        <dbReference type="EMBL" id="KAJ0981912.1"/>
    </source>
</evidence>